<keyword evidence="3" id="KW-0732">Signal</keyword>
<feature type="region of interest" description="Disordered" evidence="7">
    <location>
        <begin position="390"/>
        <end position="413"/>
    </location>
</feature>
<protein>
    <recommendedName>
        <fullName evidence="8">Leucine-rich repeat-containing N-terminal plant-type domain-containing protein</fullName>
    </recommendedName>
</protein>
<accession>A0A8J4QXP7</accession>
<dbReference type="InterPro" id="IPR013210">
    <property type="entry name" value="LRR_N_plant-typ"/>
</dbReference>
<comment type="caution">
    <text evidence="9">The sequence shown here is derived from an EMBL/GenBank/DDBJ whole genome shotgun (WGS) entry which is preliminary data.</text>
</comment>
<dbReference type="PANTHER" id="PTHR34194:SF2">
    <property type="entry name" value="F14J8.16 PROTEIN"/>
    <property type="match status" value="1"/>
</dbReference>
<dbReference type="FunFam" id="3.80.10.10:FF:000041">
    <property type="entry name" value="LRR receptor-like serine/threonine-protein kinase ERECTA"/>
    <property type="match status" value="1"/>
</dbReference>
<feature type="region of interest" description="Disordered" evidence="7">
    <location>
        <begin position="301"/>
        <end position="350"/>
    </location>
</feature>
<evidence type="ECO:0000256" key="1">
    <source>
        <dbReference type="ARBA" id="ARBA00004370"/>
    </source>
</evidence>
<evidence type="ECO:0000313" key="9">
    <source>
        <dbReference type="EMBL" id="KAF3955029.1"/>
    </source>
</evidence>
<reference evidence="9" key="1">
    <citation type="submission" date="2020-03" db="EMBL/GenBank/DDBJ databases">
        <title>Castanea mollissima Vanexum genome sequencing.</title>
        <authorList>
            <person name="Staton M."/>
        </authorList>
    </citation>
    <scope>NUCLEOTIDE SEQUENCE</scope>
    <source>
        <tissue evidence="9">Leaf</tissue>
    </source>
</reference>
<keyword evidence="6" id="KW-0325">Glycoprotein</keyword>
<proteinExistence type="predicted"/>
<dbReference type="Proteomes" id="UP000737018">
    <property type="component" value="Unassembled WGS sequence"/>
</dbReference>
<evidence type="ECO:0000256" key="2">
    <source>
        <dbReference type="ARBA" id="ARBA00022614"/>
    </source>
</evidence>
<dbReference type="Gene3D" id="3.80.10.10">
    <property type="entry name" value="Ribonuclease Inhibitor"/>
    <property type="match status" value="3"/>
</dbReference>
<evidence type="ECO:0000256" key="5">
    <source>
        <dbReference type="ARBA" id="ARBA00023136"/>
    </source>
</evidence>
<evidence type="ECO:0000259" key="8">
    <source>
        <dbReference type="Pfam" id="PF08263"/>
    </source>
</evidence>
<dbReference type="InterPro" id="IPR032675">
    <property type="entry name" value="LRR_dom_sf"/>
</dbReference>
<dbReference type="InterPro" id="IPR001611">
    <property type="entry name" value="Leu-rich_rpt"/>
</dbReference>
<dbReference type="GO" id="GO:0016020">
    <property type="term" value="C:membrane"/>
    <property type="evidence" value="ECO:0007669"/>
    <property type="project" value="UniProtKB-SubCell"/>
</dbReference>
<evidence type="ECO:0000256" key="7">
    <source>
        <dbReference type="SAM" id="MobiDB-lite"/>
    </source>
</evidence>
<dbReference type="EMBL" id="JRKL02003513">
    <property type="protein sequence ID" value="KAF3955029.1"/>
    <property type="molecule type" value="Genomic_DNA"/>
</dbReference>
<evidence type="ECO:0000256" key="3">
    <source>
        <dbReference type="ARBA" id="ARBA00022729"/>
    </source>
</evidence>
<dbReference type="AlphaFoldDB" id="A0A8J4QXP7"/>
<organism evidence="9 10">
    <name type="scientific">Castanea mollissima</name>
    <name type="common">Chinese chestnut</name>
    <dbReference type="NCBI Taxonomy" id="60419"/>
    <lineage>
        <taxon>Eukaryota</taxon>
        <taxon>Viridiplantae</taxon>
        <taxon>Streptophyta</taxon>
        <taxon>Embryophyta</taxon>
        <taxon>Tracheophyta</taxon>
        <taxon>Spermatophyta</taxon>
        <taxon>Magnoliopsida</taxon>
        <taxon>eudicotyledons</taxon>
        <taxon>Gunneridae</taxon>
        <taxon>Pentapetalae</taxon>
        <taxon>rosids</taxon>
        <taxon>fabids</taxon>
        <taxon>Fagales</taxon>
        <taxon>Fagaceae</taxon>
        <taxon>Castanea</taxon>
    </lineage>
</organism>
<dbReference type="OrthoDB" id="298344at2759"/>
<dbReference type="PANTHER" id="PTHR34194">
    <property type="entry name" value="F14J8.16 PROTEIN"/>
    <property type="match status" value="1"/>
</dbReference>
<comment type="subcellular location">
    <subcellularLocation>
        <location evidence="1">Membrane</location>
    </subcellularLocation>
</comment>
<sequence length="836" mass="95312">MTSLSHLDLSGNNFNSSIPNWLYSFSRLEFLNLGGNNLQGTISSAIGNLTSAVSIRIDLPSNRLNQEIPFYVSVLLAHHFSACLTESLTNLTNEYALLAFKSHISFEPENPLSHNWSTTTYFCNWMGVTCSAWYQRVIALNLPNIGLTGTIPPYILSFLVSINFSDNNFSGPLPDEPSQLHRLKISLICSTAILVDFFQHGLERYLGCETYFLKTMASQEILRLQNNELTGVLPSSIFNISSLEYLILRNNYLYGSLPTDICYHPSVLEVLYLTNNKFSGTIPIKIRNCTSLQKLDLGENNLKEKTEEDDKTSKSKPQWPEFRSPRHLPSPEYRRSPTVPKTRMAASKAKEKSFVPVSDKLSIPENLDCIIDVKLQRPLKRLLFGRRKFEPTSSRASKKPRTTMGDDGKDGPLIDEDYNNFLFALSKYSEEQSQSFEGKEDDDGDNDFDPQYKMFTYNLREDGKSFEEKQDDDVDNDLDPQYKMFLDNLRVDGNSYILEISGEGVIPVYKKYEGEDNALSNGNGINWATLKENNKSNLTTPRGAVDRRNLAIPREEDMIFSTIPSKEDRRNSVTSRKEDWRNSVKRGEPKSPEVPHTKPKILKAIKMENLEPANQFSNGMGEGSSLNSESYQLFLNRQKLDDIAADILAKRGKRLKAQNVGGETSLHATKFEANSAVKLEDDAYETLADTEKLAVTNKLLMNSADVHHQWHAKRTIGRGNSQFKEKLMEILRMPYNQKEYEVLFHEFSYRKPMQRHRDLRGGIKVYDVGRLGKSYRDHYSDLAEMINLVHHDLPKVLNLLRGFFYWLTNLSHQGAFEPWLDSSYLDIVPQGTTSDT</sequence>
<gene>
    <name evidence="9" type="ORF">CMV_019707</name>
</gene>
<feature type="compositionally biased region" description="Basic and acidic residues" evidence="7">
    <location>
        <begin position="301"/>
        <end position="313"/>
    </location>
</feature>
<dbReference type="Pfam" id="PF08263">
    <property type="entry name" value="LRRNT_2"/>
    <property type="match status" value="1"/>
</dbReference>
<evidence type="ECO:0000313" key="10">
    <source>
        <dbReference type="Proteomes" id="UP000737018"/>
    </source>
</evidence>
<keyword evidence="2" id="KW-0433">Leucine-rich repeat</keyword>
<keyword evidence="4" id="KW-0677">Repeat</keyword>
<feature type="region of interest" description="Disordered" evidence="7">
    <location>
        <begin position="565"/>
        <end position="596"/>
    </location>
</feature>
<evidence type="ECO:0000256" key="4">
    <source>
        <dbReference type="ARBA" id="ARBA00022737"/>
    </source>
</evidence>
<feature type="domain" description="Leucine-rich repeat-containing N-terminal plant-type" evidence="8">
    <location>
        <begin position="96"/>
        <end position="131"/>
    </location>
</feature>
<dbReference type="SUPFAM" id="SSF52058">
    <property type="entry name" value="L domain-like"/>
    <property type="match status" value="2"/>
</dbReference>
<keyword evidence="5" id="KW-0472">Membrane</keyword>
<keyword evidence="10" id="KW-1185">Reference proteome</keyword>
<name>A0A8J4QXP7_9ROSI</name>
<dbReference type="Pfam" id="PF00560">
    <property type="entry name" value="LRR_1"/>
    <property type="match status" value="5"/>
</dbReference>
<evidence type="ECO:0000256" key="6">
    <source>
        <dbReference type="ARBA" id="ARBA00023180"/>
    </source>
</evidence>